<accession>A0A022WAL4</accession>
<organism evidence="1">
    <name type="scientific">Trichophyton rubrum CBS 288.86</name>
    <dbReference type="NCBI Taxonomy" id="1215330"/>
    <lineage>
        <taxon>Eukaryota</taxon>
        <taxon>Fungi</taxon>
        <taxon>Dikarya</taxon>
        <taxon>Ascomycota</taxon>
        <taxon>Pezizomycotina</taxon>
        <taxon>Eurotiomycetes</taxon>
        <taxon>Eurotiomycetidae</taxon>
        <taxon>Onygenales</taxon>
        <taxon>Arthrodermataceae</taxon>
        <taxon>Trichophyton</taxon>
    </lineage>
</organism>
<dbReference type="EMBL" id="KK207751">
    <property type="protein sequence ID" value="EZF55422.1"/>
    <property type="molecule type" value="Genomic_DNA"/>
</dbReference>
<dbReference type="HOGENOM" id="CLU_2251980_0_0_1"/>
<reference evidence="1" key="1">
    <citation type="submission" date="2014-02" db="EMBL/GenBank/DDBJ databases">
        <title>The Genome Sequence of Trichophyton rubrum (morphotype fischeri) CBS 288.86.</title>
        <authorList>
            <consortium name="The Broad Institute Genomics Platform"/>
            <person name="Cuomo C.A."/>
            <person name="White T.C."/>
            <person name="Graser Y."/>
            <person name="Martinez-Rossi N."/>
            <person name="Heitman J."/>
            <person name="Young S.K."/>
            <person name="Zeng Q."/>
            <person name="Gargeya S."/>
            <person name="Abouelleil A."/>
            <person name="Alvarado L."/>
            <person name="Chapman S.B."/>
            <person name="Gainer-Dewar J."/>
            <person name="Goldberg J."/>
            <person name="Griggs A."/>
            <person name="Gujja S."/>
            <person name="Hansen M."/>
            <person name="Howarth C."/>
            <person name="Imamovic A."/>
            <person name="Larimer J."/>
            <person name="Martinez D."/>
            <person name="Murphy C."/>
            <person name="Pearson M.D."/>
            <person name="Persinoti G."/>
            <person name="Poon T."/>
            <person name="Priest M."/>
            <person name="Roberts A.D."/>
            <person name="Saif S."/>
            <person name="Shea T.D."/>
            <person name="Sykes S.N."/>
            <person name="Wortman J."/>
            <person name="Nusbaum C."/>
            <person name="Birren B."/>
        </authorList>
    </citation>
    <scope>NUCLEOTIDE SEQUENCE [LARGE SCALE GENOMIC DNA]</scope>
    <source>
        <strain evidence="1">CBS 288.86</strain>
    </source>
</reference>
<protein>
    <submittedName>
        <fullName evidence="1">Uncharacterized protein</fullName>
    </submittedName>
</protein>
<dbReference type="AlphaFoldDB" id="A0A022WAL4"/>
<sequence>MPWPRWHWVCRRVSCGRQSSKEWCCIYSIRYPLVWQTLTSLTPSFVSPVLVDLSTIFLIERSILLPYRLLSVQHRRAFQQSESIYFPPDLNCARRSLYTNLPPG</sequence>
<proteinExistence type="predicted"/>
<dbReference type="Proteomes" id="UP000023758">
    <property type="component" value="Unassembled WGS sequence"/>
</dbReference>
<name>A0A022WAL4_TRIRU</name>
<gene>
    <name evidence="1" type="ORF">H103_02052</name>
</gene>
<evidence type="ECO:0000313" key="1">
    <source>
        <dbReference type="EMBL" id="EZF55422.1"/>
    </source>
</evidence>